<proteinExistence type="predicted"/>
<feature type="region of interest" description="Disordered" evidence="1">
    <location>
        <begin position="1"/>
        <end position="26"/>
    </location>
</feature>
<keyword evidence="3" id="KW-1185">Reference proteome</keyword>
<evidence type="ECO:0000313" key="2">
    <source>
        <dbReference type="EMBL" id="TTJ69859.1"/>
    </source>
</evidence>
<name>A0A556VC19_BAGYA</name>
<dbReference type="AlphaFoldDB" id="A0A556VC19"/>
<dbReference type="OrthoDB" id="8945186at2759"/>
<dbReference type="Proteomes" id="UP000319801">
    <property type="component" value="Unassembled WGS sequence"/>
</dbReference>
<organism evidence="2 3">
    <name type="scientific">Bagarius yarrelli</name>
    <name type="common">Goonch</name>
    <name type="synonym">Bagrus yarrelli</name>
    <dbReference type="NCBI Taxonomy" id="175774"/>
    <lineage>
        <taxon>Eukaryota</taxon>
        <taxon>Metazoa</taxon>
        <taxon>Chordata</taxon>
        <taxon>Craniata</taxon>
        <taxon>Vertebrata</taxon>
        <taxon>Euteleostomi</taxon>
        <taxon>Actinopterygii</taxon>
        <taxon>Neopterygii</taxon>
        <taxon>Teleostei</taxon>
        <taxon>Ostariophysi</taxon>
        <taxon>Siluriformes</taxon>
        <taxon>Sisoridae</taxon>
        <taxon>Sisorinae</taxon>
        <taxon>Bagarius</taxon>
    </lineage>
</organism>
<accession>A0A556VC19</accession>
<evidence type="ECO:0000256" key="1">
    <source>
        <dbReference type="SAM" id="MobiDB-lite"/>
    </source>
</evidence>
<reference evidence="2 3" key="1">
    <citation type="journal article" date="2019" name="Genome Biol. Evol.">
        <title>Whole-Genome Sequencing of the Giant Devil Catfish, Bagarius yarrelli.</title>
        <authorList>
            <person name="Jiang W."/>
            <person name="Lv Y."/>
            <person name="Cheng L."/>
            <person name="Yang K."/>
            <person name="Chao B."/>
            <person name="Wang X."/>
            <person name="Li Y."/>
            <person name="Pan X."/>
            <person name="You X."/>
            <person name="Zhang Y."/>
            <person name="Yang J."/>
            <person name="Li J."/>
            <person name="Zhang X."/>
            <person name="Liu S."/>
            <person name="Sun C."/>
            <person name="Yang J."/>
            <person name="Shi Q."/>
        </authorList>
    </citation>
    <scope>NUCLEOTIDE SEQUENCE [LARGE SCALE GENOMIC DNA]</scope>
    <source>
        <strain evidence="2">JWS20170419001</strain>
        <tissue evidence="2">Muscle</tissue>
    </source>
</reference>
<comment type="caution">
    <text evidence="2">The sequence shown here is derived from an EMBL/GenBank/DDBJ whole genome shotgun (WGS) entry which is preliminary data.</text>
</comment>
<dbReference type="EMBL" id="VCAZ01000223">
    <property type="protein sequence ID" value="TTJ69859.1"/>
    <property type="molecule type" value="Genomic_DNA"/>
</dbReference>
<gene>
    <name evidence="2" type="ORF">Baya_15575</name>
</gene>
<protein>
    <submittedName>
        <fullName evidence="2">Uncharacterized protein</fullName>
    </submittedName>
</protein>
<evidence type="ECO:0000313" key="3">
    <source>
        <dbReference type="Proteomes" id="UP000319801"/>
    </source>
</evidence>
<sequence>MGCASAKQVSAVPGEDEGRGKAYSNGDVYSVSRPPTYRKKFASYITQEIISPANGGNLFFFFFAFLKADWRCVLFKALTLLPCEEFSPTAVRRAV</sequence>